<comment type="similarity">
    <text evidence="1">Belongs to the short-chain dehydrogenases/reductases (SDR) family.</text>
</comment>
<dbReference type="SUPFAM" id="SSF51735">
    <property type="entry name" value="NAD(P)-binding Rossmann-fold domains"/>
    <property type="match status" value="1"/>
</dbReference>
<dbReference type="PANTHER" id="PTHR44196">
    <property type="entry name" value="DEHYDROGENASE/REDUCTASE SDR FAMILY MEMBER 7B"/>
    <property type="match status" value="1"/>
</dbReference>
<comment type="caution">
    <text evidence="3">The sequence shown here is derived from an EMBL/GenBank/DDBJ whole genome shotgun (WGS) entry which is preliminary data.</text>
</comment>
<protein>
    <submittedName>
        <fullName evidence="3">Dehydrogenase/oxidoreductase</fullName>
    </submittedName>
</protein>
<gene>
    <name evidence="3" type="ORF">SI859A1_00749</name>
</gene>
<keyword evidence="2" id="KW-0560">Oxidoreductase</keyword>
<dbReference type="GO" id="GO:0016020">
    <property type="term" value="C:membrane"/>
    <property type="evidence" value="ECO:0007669"/>
    <property type="project" value="TreeGrafter"/>
</dbReference>
<dbReference type="PANTHER" id="PTHR44196:SF1">
    <property type="entry name" value="DEHYDROGENASE_REDUCTASE SDR FAMILY MEMBER 7B"/>
    <property type="match status" value="1"/>
</dbReference>
<dbReference type="InterPro" id="IPR002347">
    <property type="entry name" value="SDR_fam"/>
</dbReference>
<dbReference type="BioCyc" id="AURANTIMONAS:SI859A1_00749-MONOMER"/>
<evidence type="ECO:0000313" key="4">
    <source>
        <dbReference type="Proteomes" id="UP000000321"/>
    </source>
</evidence>
<dbReference type="Gene3D" id="3.40.50.720">
    <property type="entry name" value="NAD(P)-binding Rossmann-like Domain"/>
    <property type="match status" value="1"/>
</dbReference>
<name>Q1YK94_AURMS</name>
<keyword evidence="4" id="KW-1185">Reference proteome</keyword>
<reference evidence="3 4" key="1">
    <citation type="journal article" date="2008" name="Appl. Environ. Microbiol.">
        <title>Genomic insights into Mn(II) oxidation by the marine alphaproteobacterium Aurantimonas sp. strain SI85-9A1.</title>
        <authorList>
            <person name="Dick G.J."/>
            <person name="Podell S."/>
            <person name="Johnson H.A."/>
            <person name="Rivera-Espinoza Y."/>
            <person name="Bernier-Latmani R."/>
            <person name="McCarthy J.K."/>
            <person name="Torpey J.W."/>
            <person name="Clement B.G."/>
            <person name="Gaasterland T."/>
            <person name="Tebo B.M."/>
        </authorList>
    </citation>
    <scope>NUCLEOTIDE SEQUENCE [LARGE SCALE GENOMIC DNA]</scope>
    <source>
        <strain evidence="3 4">SI85-9A1</strain>
    </source>
</reference>
<dbReference type="Proteomes" id="UP000000321">
    <property type="component" value="Unassembled WGS sequence"/>
</dbReference>
<dbReference type="AlphaFoldDB" id="Q1YK94"/>
<dbReference type="HOGENOM" id="CLU_010194_2_10_5"/>
<sequence length="248" mass="26524">MPNCRDDALLARRQRPERIQRSIEMKTMLITGASTGIGAATARRAVAAGYRVALAARSKDKLDSLVTELGQDSAMAVACDVSDYAAQQAMTAAVLERFGSIDVVFANAGVGSNSSGTAKGDVEDWHRMVTTNVLGVMYTVKATHDAVVAAKGHYVLTGSIAGRKVLAGSIYGATKWAITGYGQNLREELRDDGVKVTLIEPGMVDTPFFDQRKPDAMQADDVAGAVLYAISQPENVLTGEIWIEPMKR</sequence>
<dbReference type="InterPro" id="IPR036291">
    <property type="entry name" value="NAD(P)-bd_dom_sf"/>
</dbReference>
<evidence type="ECO:0000256" key="2">
    <source>
        <dbReference type="ARBA" id="ARBA00023002"/>
    </source>
</evidence>
<evidence type="ECO:0000313" key="3">
    <source>
        <dbReference type="EMBL" id="EAS50629.1"/>
    </source>
</evidence>
<evidence type="ECO:0000256" key="1">
    <source>
        <dbReference type="ARBA" id="ARBA00006484"/>
    </source>
</evidence>
<dbReference type="EMBL" id="AAPJ01000002">
    <property type="protein sequence ID" value="EAS50629.1"/>
    <property type="molecule type" value="Genomic_DNA"/>
</dbReference>
<dbReference type="PRINTS" id="PR00081">
    <property type="entry name" value="GDHRDH"/>
</dbReference>
<dbReference type="Pfam" id="PF00106">
    <property type="entry name" value="adh_short"/>
    <property type="match status" value="1"/>
</dbReference>
<dbReference type="GO" id="GO:0016491">
    <property type="term" value="F:oxidoreductase activity"/>
    <property type="evidence" value="ECO:0007669"/>
    <property type="project" value="UniProtKB-KW"/>
</dbReference>
<proteinExistence type="inferred from homology"/>
<organism evidence="3 4">
    <name type="scientific">Aurantimonas manganoxydans (strain ATCC BAA-1229 / DSM 21871 / SI85-9A1)</name>
    <dbReference type="NCBI Taxonomy" id="287752"/>
    <lineage>
        <taxon>Bacteria</taxon>
        <taxon>Pseudomonadati</taxon>
        <taxon>Pseudomonadota</taxon>
        <taxon>Alphaproteobacteria</taxon>
        <taxon>Hyphomicrobiales</taxon>
        <taxon>Aurantimonadaceae</taxon>
        <taxon>Aurantimonas</taxon>
    </lineage>
</organism>
<accession>Q1YK94</accession>